<dbReference type="Pfam" id="PF13515">
    <property type="entry name" value="FUSC_2"/>
    <property type="match status" value="1"/>
</dbReference>
<feature type="transmembrane region" description="Helical" evidence="7">
    <location>
        <begin position="88"/>
        <end position="105"/>
    </location>
</feature>
<feature type="transmembrane region" description="Helical" evidence="7">
    <location>
        <begin position="12"/>
        <end position="30"/>
    </location>
</feature>
<feature type="transmembrane region" description="Helical" evidence="7">
    <location>
        <begin position="371"/>
        <end position="388"/>
    </location>
</feature>
<keyword evidence="10" id="KW-1185">Reference proteome</keyword>
<dbReference type="Proteomes" id="UP000754821">
    <property type="component" value="Unassembled WGS sequence"/>
</dbReference>
<comment type="caution">
    <text evidence="9">The sequence shown here is derived from an EMBL/GenBank/DDBJ whole genome shotgun (WGS) entry which is preliminary data.</text>
</comment>
<feature type="domain" description="Integral membrane bound transporter" evidence="8">
    <location>
        <begin position="330"/>
        <end position="457"/>
    </location>
</feature>
<dbReference type="InterPro" id="IPR049453">
    <property type="entry name" value="Memb_transporter_dom"/>
</dbReference>
<organism evidence="9 10">
    <name type="scientific">Halomonas citrativorans</name>
    <dbReference type="NCBI Taxonomy" id="2742612"/>
    <lineage>
        <taxon>Bacteria</taxon>
        <taxon>Pseudomonadati</taxon>
        <taxon>Pseudomonadota</taxon>
        <taxon>Gammaproteobacteria</taxon>
        <taxon>Oceanospirillales</taxon>
        <taxon>Halomonadaceae</taxon>
        <taxon>Halomonas</taxon>
    </lineage>
</organism>
<feature type="transmembrane region" description="Helical" evidence="7">
    <location>
        <begin position="112"/>
        <end position="130"/>
    </location>
</feature>
<evidence type="ECO:0000256" key="3">
    <source>
        <dbReference type="ARBA" id="ARBA00022692"/>
    </source>
</evidence>
<evidence type="ECO:0000256" key="5">
    <source>
        <dbReference type="ARBA" id="ARBA00023136"/>
    </source>
</evidence>
<reference evidence="9 10" key="1">
    <citation type="submission" date="2020-07" db="EMBL/GenBank/DDBJ databases">
        <title>Halophilic bacteria isolated from french cheeses.</title>
        <authorList>
            <person name="Kothe C.I."/>
            <person name="Farah-Kraiem B."/>
            <person name="Renault P."/>
            <person name="Dridi B."/>
        </authorList>
    </citation>
    <scope>NUCLEOTIDE SEQUENCE [LARGE SCALE GENOMIC DNA]</scope>
    <source>
        <strain evidence="9 10">FME16</strain>
    </source>
</reference>
<evidence type="ECO:0000313" key="10">
    <source>
        <dbReference type="Proteomes" id="UP000754821"/>
    </source>
</evidence>
<name>A0ABR9FAX7_9GAMM</name>
<keyword evidence="2" id="KW-1003">Cell membrane</keyword>
<gene>
    <name evidence="9" type="ORF">EI163_08830</name>
</gene>
<sequence>MTSDPGRVRLRLAVRTMLTMGLVCLALLLLHRWFPMAAPAYAVAMLTALQGAVAIKDATAGKRAVSRVFAALCGFAVIAAISLVEHSILHISAVLLGVIFWAVFIRQFGARWQGIGAFTFMCGVIAAFLKAPDTDLMDIAISLALSGFIAHFVRNFVLPERPVQDFERAIRASLLSADRLQVGVARSLQAGMAIDLRETTQLARRAQEAAFLCESYLPAMPEAVDVKLADLLAMRLFDLRLAIERVLDDALKVDHKTSGPELAVLEKQLTELRDIEVKVRADVASIGTSSSALSPKRPPSVPAAAPSPRGSLLANPFFRQAVQVTLASAIAMTVGLVLSPERWFWAVMTAFLIFSNTQSRGAVAVRGLNRALGTAVGICVGIGLATLVHGNLYWTIPLVTISIFAAFYLMMLSYAMMTFLITIALSLIYGILGEFTPGLLVLRLEETLVGAFAGIIVSLAVLPQSTRGQARQAFDRFLSAFEKLLGDIIAEEGDAKRHSRLIASVTALDTARASFVDAASPMQSFISFGATHRWAYQNLKYASTLAYAAHLLERRFSHASPNEKEQQAIAGIRARLSHPAENNLETPALENPVQNNLSASVVNDLAANDLAANDSADDTAAYAITLIHQTLDRHDNAP</sequence>
<dbReference type="PANTHER" id="PTHR30509:SF9">
    <property type="entry name" value="MULTIDRUG RESISTANCE PROTEIN MDTO"/>
    <property type="match status" value="1"/>
</dbReference>
<evidence type="ECO:0000256" key="2">
    <source>
        <dbReference type="ARBA" id="ARBA00022475"/>
    </source>
</evidence>
<feature type="transmembrane region" description="Helical" evidence="7">
    <location>
        <begin position="394"/>
        <end position="412"/>
    </location>
</feature>
<evidence type="ECO:0000256" key="4">
    <source>
        <dbReference type="ARBA" id="ARBA00022989"/>
    </source>
</evidence>
<dbReference type="EMBL" id="RRZC01000007">
    <property type="protein sequence ID" value="MBE0403663.1"/>
    <property type="molecule type" value="Genomic_DNA"/>
</dbReference>
<comment type="similarity">
    <text evidence="6">Belongs to the YccS/YhfK family.</text>
</comment>
<keyword evidence="4 7" id="KW-1133">Transmembrane helix</keyword>
<keyword evidence="5 7" id="KW-0472">Membrane</keyword>
<dbReference type="PANTHER" id="PTHR30509">
    <property type="entry name" value="P-HYDROXYBENZOIC ACID EFFLUX PUMP SUBUNIT-RELATED"/>
    <property type="match status" value="1"/>
</dbReference>
<evidence type="ECO:0000256" key="7">
    <source>
        <dbReference type="SAM" id="Phobius"/>
    </source>
</evidence>
<feature type="transmembrane region" description="Helical" evidence="7">
    <location>
        <begin position="36"/>
        <end position="55"/>
    </location>
</feature>
<comment type="subcellular location">
    <subcellularLocation>
        <location evidence="1">Cell membrane</location>
        <topology evidence="1">Multi-pass membrane protein</topology>
    </subcellularLocation>
</comment>
<proteinExistence type="inferred from homology"/>
<feature type="transmembrane region" description="Helical" evidence="7">
    <location>
        <begin position="64"/>
        <end position="82"/>
    </location>
</feature>
<dbReference type="RefSeq" id="WP_192527442.1">
    <property type="nucleotide sequence ID" value="NZ_RRZC01000007.1"/>
</dbReference>
<keyword evidence="3 7" id="KW-0812">Transmembrane</keyword>
<evidence type="ECO:0000256" key="1">
    <source>
        <dbReference type="ARBA" id="ARBA00004651"/>
    </source>
</evidence>
<feature type="transmembrane region" description="Helical" evidence="7">
    <location>
        <begin position="419"/>
        <end position="442"/>
    </location>
</feature>
<evidence type="ECO:0000259" key="8">
    <source>
        <dbReference type="Pfam" id="PF13515"/>
    </source>
</evidence>
<accession>A0ABR9FAX7</accession>
<protein>
    <submittedName>
        <fullName evidence="9">FUSC family protein</fullName>
    </submittedName>
</protein>
<evidence type="ECO:0000256" key="6">
    <source>
        <dbReference type="ARBA" id="ARBA00043993"/>
    </source>
</evidence>
<feature type="transmembrane region" description="Helical" evidence="7">
    <location>
        <begin position="136"/>
        <end position="153"/>
    </location>
</feature>
<evidence type="ECO:0000313" key="9">
    <source>
        <dbReference type="EMBL" id="MBE0403663.1"/>
    </source>
</evidence>